<keyword evidence="3" id="KW-0479">Metal-binding</keyword>
<evidence type="ECO:0000256" key="7">
    <source>
        <dbReference type="ARBA" id="ARBA00023014"/>
    </source>
</evidence>
<dbReference type="RefSeq" id="WP_154564817.1">
    <property type="nucleotide sequence ID" value="NZ_VUMG01000004.1"/>
</dbReference>
<proteinExistence type="predicted"/>
<dbReference type="Proteomes" id="UP000466104">
    <property type="component" value="Unassembled WGS sequence"/>
</dbReference>
<dbReference type="InterPro" id="IPR004113">
    <property type="entry name" value="FAD-bd_oxidored_4_C"/>
</dbReference>
<dbReference type="Gene3D" id="3.30.465.10">
    <property type="match status" value="1"/>
</dbReference>
<keyword evidence="7" id="KW-0411">Iron-sulfur</keyword>
<dbReference type="SUPFAM" id="SSF46548">
    <property type="entry name" value="alpha-helical ferredoxin"/>
    <property type="match status" value="1"/>
</dbReference>
<dbReference type="PROSITE" id="PS51379">
    <property type="entry name" value="4FE4S_FER_2"/>
    <property type="match status" value="1"/>
</dbReference>
<comment type="cofactor">
    <cofactor evidence="1">
        <name>FAD</name>
        <dbReference type="ChEBI" id="CHEBI:57692"/>
    </cofactor>
</comment>
<keyword evidence="12" id="KW-1185">Reference proteome</keyword>
<evidence type="ECO:0000256" key="3">
    <source>
        <dbReference type="ARBA" id="ARBA00022723"/>
    </source>
</evidence>
<sequence length="977" mass="103972">MTATTDILQDFRATLKRLDASAMEILDDSRLARALYSSDASIYRVVPTAVCHPRSTDELSALVIAAHQVGLPITTRGAGTTCAGNAVGTGLIIDTSAHLNHILSLDPHTRTAVVEPGVVQDWLRHAGADHQLRFGPDPSTSTRCTIGGMIGNNACGPRALGYGRTGDNIVDLDLLTADGHLTTLRRGDLAAPFAQRLTDLADANLATIRTEFATFSRQVSGYSMEWLLPERGRNFPAFIAGTEATLGIVTRATVQLVHEAPVSVTVALGYPSMPEAADAVTALLPFAPVACEGFGRRIVDVVSRAGRPVPDLPRGDGWMFVELRGEEDAEVTSRAQAMVAASGCLEGWVVSHPGQAGALWKIRADGAGLAGISLDKPAWAGWEDSAVPARDLGAYLRDFEALLDDHGLHGLPYGHFGEGCLHCRIDFPLDQPDGPQRYRAFVAEAAHLVARYGGSVSGEHGDGRARSALLDSMYSPDAVRLFSQVKAIFDPDNLFNPGILVDPAPVEADIRAHESALSPITITHPEFAAAVHRCTGVGKCIAHTAPGAVMCPSYQASGLEVDSTRGRASVLKEMVNGTLIHGWDSPEVERALDLCMACKGCARDCPTGIDMASYRSTVLDEKYRHRLRPRSHLTMGLLPRWERMLNRIPGAPSLANAVLSVPAFARLARWVAGVDQRRPLPRFQPSARLASSHAASARHIAANQDMAPSSTTSTNSGSGTRRNGDRGDVVIWVDSFSDMLEGSDLSAVVAVLADAGYRPRVLADDVCCGLTWITTGQLDGARRRLRAGLDVLAPLSDAHVPVVGLEPSCTTVWRDDALRLLPDDSRVHRVARNMHTVAEMLEAANWTPPSLTGHTIVAQPHCHHASILGFGPDKRLLEAAGATVTVVSGCCGYAGNFGVENGHYDFSVTVAQQNLLPAIEEAGPHAIILADGFSCRRQTSDLAGRRALTLSELFASHLPDNVAGSPVDGSAGAAITS</sequence>
<reference evidence="11 12" key="1">
    <citation type="submission" date="2019-08" db="EMBL/GenBank/DDBJ databases">
        <title>In-depth cultivation of the pig gut microbiome towards novel bacterial diversity and tailored functional studies.</title>
        <authorList>
            <person name="Wylensek D."/>
            <person name="Hitch T.C.A."/>
            <person name="Clavel T."/>
        </authorList>
    </citation>
    <scope>NUCLEOTIDE SEQUENCE [LARGE SCALE GENOMIC DNA]</scope>
    <source>
        <strain evidence="11 12">WCA-380-WT-3A</strain>
    </source>
</reference>
<dbReference type="GO" id="GO:0046872">
    <property type="term" value="F:metal ion binding"/>
    <property type="evidence" value="ECO:0007669"/>
    <property type="project" value="UniProtKB-KW"/>
</dbReference>
<comment type="caution">
    <text evidence="11">The sequence shown here is derived from an EMBL/GenBank/DDBJ whole genome shotgun (WGS) entry which is preliminary data.</text>
</comment>
<organism evidence="11 12">
    <name type="scientific">Cutibacterium porci</name>
    <dbReference type="NCBI Taxonomy" id="2605781"/>
    <lineage>
        <taxon>Bacteria</taxon>
        <taxon>Bacillati</taxon>
        <taxon>Actinomycetota</taxon>
        <taxon>Actinomycetes</taxon>
        <taxon>Propionibacteriales</taxon>
        <taxon>Propionibacteriaceae</taxon>
        <taxon>Cutibacterium</taxon>
    </lineage>
</organism>
<dbReference type="InterPro" id="IPR006094">
    <property type="entry name" value="Oxid_FAD_bind_N"/>
</dbReference>
<gene>
    <name evidence="11" type="ORF">FYJ43_11355</name>
</gene>
<dbReference type="Gene3D" id="1.10.45.10">
    <property type="entry name" value="Vanillyl-alcohol Oxidase, Chain A, domain 4"/>
    <property type="match status" value="1"/>
</dbReference>
<evidence type="ECO:0000313" key="11">
    <source>
        <dbReference type="EMBL" id="MSS46597.1"/>
    </source>
</evidence>
<dbReference type="GO" id="GO:0051536">
    <property type="term" value="F:iron-sulfur cluster binding"/>
    <property type="evidence" value="ECO:0007669"/>
    <property type="project" value="UniProtKB-KW"/>
</dbReference>
<feature type="domain" description="4Fe-4S ferredoxin-type" evidence="9">
    <location>
        <begin position="584"/>
        <end position="614"/>
    </location>
</feature>
<evidence type="ECO:0000256" key="4">
    <source>
        <dbReference type="ARBA" id="ARBA00022827"/>
    </source>
</evidence>
<dbReference type="InterPro" id="IPR036318">
    <property type="entry name" value="FAD-bd_PCMH-like_sf"/>
</dbReference>
<feature type="compositionally biased region" description="Low complexity" evidence="8">
    <location>
        <begin position="709"/>
        <end position="721"/>
    </location>
</feature>
<dbReference type="InterPro" id="IPR016171">
    <property type="entry name" value="Vanillyl_alc_oxidase_C-sub2"/>
</dbReference>
<protein>
    <submittedName>
        <fullName evidence="11">FAD-binding oxidoreductase</fullName>
    </submittedName>
</protein>
<dbReference type="Pfam" id="PF02913">
    <property type="entry name" value="FAD-oxidase_C"/>
    <property type="match status" value="1"/>
</dbReference>
<dbReference type="PANTHER" id="PTHR11748:SF119">
    <property type="entry name" value="D-2-HYDROXYGLUTARATE DEHYDROGENASE"/>
    <property type="match status" value="1"/>
</dbReference>
<evidence type="ECO:0000259" key="9">
    <source>
        <dbReference type="PROSITE" id="PS51379"/>
    </source>
</evidence>
<evidence type="ECO:0000313" key="12">
    <source>
        <dbReference type="Proteomes" id="UP000466104"/>
    </source>
</evidence>
<evidence type="ECO:0000256" key="5">
    <source>
        <dbReference type="ARBA" id="ARBA00023002"/>
    </source>
</evidence>
<feature type="region of interest" description="Disordered" evidence="8">
    <location>
        <begin position="700"/>
        <end position="724"/>
    </location>
</feature>
<dbReference type="InterPro" id="IPR016164">
    <property type="entry name" value="FAD-linked_Oxase-like_C"/>
</dbReference>
<keyword evidence="4" id="KW-0274">FAD</keyword>
<dbReference type="PANTHER" id="PTHR11748">
    <property type="entry name" value="D-LACTATE DEHYDROGENASE"/>
    <property type="match status" value="1"/>
</dbReference>
<evidence type="ECO:0000256" key="8">
    <source>
        <dbReference type="SAM" id="MobiDB-lite"/>
    </source>
</evidence>
<dbReference type="InterPro" id="IPR016169">
    <property type="entry name" value="FAD-bd_PCMH_sub2"/>
</dbReference>
<dbReference type="GO" id="GO:0008720">
    <property type="term" value="F:D-lactate dehydrogenase (NAD+) activity"/>
    <property type="evidence" value="ECO:0007669"/>
    <property type="project" value="TreeGrafter"/>
</dbReference>
<dbReference type="SUPFAM" id="SSF56176">
    <property type="entry name" value="FAD-binding/transporter-associated domain-like"/>
    <property type="match status" value="1"/>
</dbReference>
<keyword evidence="6" id="KW-0408">Iron</keyword>
<dbReference type="EMBL" id="VUMG01000004">
    <property type="protein sequence ID" value="MSS46597.1"/>
    <property type="molecule type" value="Genomic_DNA"/>
</dbReference>
<evidence type="ECO:0000256" key="1">
    <source>
        <dbReference type="ARBA" id="ARBA00001974"/>
    </source>
</evidence>
<dbReference type="Pfam" id="PF02754">
    <property type="entry name" value="CCG"/>
    <property type="match status" value="1"/>
</dbReference>
<dbReference type="GO" id="GO:1903457">
    <property type="term" value="P:lactate catabolic process"/>
    <property type="evidence" value="ECO:0007669"/>
    <property type="project" value="TreeGrafter"/>
</dbReference>
<dbReference type="InterPro" id="IPR017896">
    <property type="entry name" value="4Fe4S_Fe-S-bd"/>
</dbReference>
<dbReference type="AlphaFoldDB" id="A0A7K0J9E3"/>
<evidence type="ECO:0000256" key="2">
    <source>
        <dbReference type="ARBA" id="ARBA00022630"/>
    </source>
</evidence>
<dbReference type="GO" id="GO:0004458">
    <property type="term" value="F:D-lactate dehydrogenase (cytochrome) activity"/>
    <property type="evidence" value="ECO:0007669"/>
    <property type="project" value="TreeGrafter"/>
</dbReference>
<dbReference type="InterPro" id="IPR016166">
    <property type="entry name" value="FAD-bd_PCMH"/>
</dbReference>
<name>A0A7K0J9E3_9ACTN</name>
<evidence type="ECO:0000259" key="10">
    <source>
        <dbReference type="PROSITE" id="PS51387"/>
    </source>
</evidence>
<dbReference type="Pfam" id="PF01565">
    <property type="entry name" value="FAD_binding_4"/>
    <property type="match status" value="1"/>
</dbReference>
<dbReference type="SUPFAM" id="SSF55103">
    <property type="entry name" value="FAD-linked oxidases, C-terminal domain"/>
    <property type="match status" value="1"/>
</dbReference>
<dbReference type="PROSITE" id="PS51387">
    <property type="entry name" value="FAD_PCMH"/>
    <property type="match status" value="1"/>
</dbReference>
<keyword evidence="2" id="KW-0285">Flavoprotein</keyword>
<dbReference type="Pfam" id="PF13183">
    <property type="entry name" value="Fer4_8"/>
    <property type="match status" value="1"/>
</dbReference>
<evidence type="ECO:0000256" key="6">
    <source>
        <dbReference type="ARBA" id="ARBA00023004"/>
    </source>
</evidence>
<dbReference type="Gene3D" id="3.30.70.2740">
    <property type="match status" value="1"/>
</dbReference>
<feature type="domain" description="FAD-binding PCMH-type" evidence="10">
    <location>
        <begin position="43"/>
        <end position="259"/>
    </location>
</feature>
<dbReference type="InterPro" id="IPR017900">
    <property type="entry name" value="4Fe4S_Fe_S_CS"/>
</dbReference>
<dbReference type="InterPro" id="IPR004017">
    <property type="entry name" value="Cys_rich_dom"/>
</dbReference>
<accession>A0A7K0J9E3</accession>
<dbReference type="PROSITE" id="PS00198">
    <property type="entry name" value="4FE4S_FER_1"/>
    <property type="match status" value="1"/>
</dbReference>
<dbReference type="GO" id="GO:0071949">
    <property type="term" value="F:FAD binding"/>
    <property type="evidence" value="ECO:0007669"/>
    <property type="project" value="InterPro"/>
</dbReference>
<keyword evidence="5" id="KW-0560">Oxidoreductase</keyword>